<gene>
    <name evidence="7" type="ORF">METZ01_LOCUS376690</name>
</gene>
<evidence type="ECO:0000259" key="6">
    <source>
        <dbReference type="Pfam" id="PF00916"/>
    </source>
</evidence>
<accession>A0A382TP14</accession>
<comment type="subcellular location">
    <subcellularLocation>
        <location evidence="1">Membrane</location>
        <topology evidence="1">Multi-pass membrane protein</topology>
    </subcellularLocation>
</comment>
<keyword evidence="2 5" id="KW-0812">Transmembrane</keyword>
<evidence type="ECO:0000256" key="1">
    <source>
        <dbReference type="ARBA" id="ARBA00004141"/>
    </source>
</evidence>
<keyword evidence="3 5" id="KW-1133">Transmembrane helix</keyword>
<evidence type="ECO:0000256" key="4">
    <source>
        <dbReference type="ARBA" id="ARBA00023136"/>
    </source>
</evidence>
<dbReference type="PANTHER" id="PTHR11814">
    <property type="entry name" value="SULFATE TRANSPORTER"/>
    <property type="match status" value="1"/>
</dbReference>
<feature type="transmembrane region" description="Helical" evidence="5">
    <location>
        <begin position="198"/>
        <end position="218"/>
    </location>
</feature>
<evidence type="ECO:0000313" key="7">
    <source>
        <dbReference type="EMBL" id="SVD23836.1"/>
    </source>
</evidence>
<feature type="transmembrane region" description="Helical" evidence="5">
    <location>
        <begin position="238"/>
        <end position="260"/>
    </location>
</feature>
<dbReference type="GO" id="GO:0016020">
    <property type="term" value="C:membrane"/>
    <property type="evidence" value="ECO:0007669"/>
    <property type="project" value="UniProtKB-SubCell"/>
</dbReference>
<sequence length="296" mass="30701">MSKWYDVRNLKGDLTGGMTAGIVALPLALAFGVQSGLGAIAGLYGAMIVGFFAALLGGTATQVSGPTGPMTVITASVIATAIELTGSLERGMGIIIGAFMLAGGFQILFGLLQFGKYIKYIPYPVLSGFMSGIGIIIVILQVFPLIGISSTPSTIEVLNTIGVSGSQINWQALGLGIITIAIIYVFPIISKTVPSTLVALFISSLAAHLLNMNVPLIGDIPAGLPSLLISEIVNLETSYIWLILQFGATLATLGMIDSLLTSVISDNVTKTKHDSNRELIGQGIGNIFASFIGGLP</sequence>
<keyword evidence="4 5" id="KW-0472">Membrane</keyword>
<protein>
    <recommendedName>
        <fullName evidence="6">SLC26A/SulP transporter domain-containing protein</fullName>
    </recommendedName>
</protein>
<evidence type="ECO:0000256" key="3">
    <source>
        <dbReference type="ARBA" id="ARBA00022989"/>
    </source>
</evidence>
<dbReference type="GO" id="GO:0055085">
    <property type="term" value="P:transmembrane transport"/>
    <property type="evidence" value="ECO:0007669"/>
    <property type="project" value="InterPro"/>
</dbReference>
<feature type="transmembrane region" description="Helical" evidence="5">
    <location>
        <begin position="94"/>
        <end position="114"/>
    </location>
</feature>
<proteinExistence type="predicted"/>
<dbReference type="InterPro" id="IPR011547">
    <property type="entry name" value="SLC26A/SulP_dom"/>
</dbReference>
<feature type="non-terminal residue" evidence="7">
    <location>
        <position position="296"/>
    </location>
</feature>
<feature type="domain" description="SLC26A/SulP transporter" evidence="6">
    <location>
        <begin position="10"/>
        <end position="296"/>
    </location>
</feature>
<evidence type="ECO:0000256" key="2">
    <source>
        <dbReference type="ARBA" id="ARBA00022692"/>
    </source>
</evidence>
<reference evidence="7" key="1">
    <citation type="submission" date="2018-05" db="EMBL/GenBank/DDBJ databases">
        <authorList>
            <person name="Lanie J.A."/>
            <person name="Ng W.-L."/>
            <person name="Kazmierczak K.M."/>
            <person name="Andrzejewski T.M."/>
            <person name="Davidsen T.M."/>
            <person name="Wayne K.J."/>
            <person name="Tettelin H."/>
            <person name="Glass J.I."/>
            <person name="Rusch D."/>
            <person name="Podicherti R."/>
            <person name="Tsui H.-C.T."/>
            <person name="Winkler M.E."/>
        </authorList>
    </citation>
    <scope>NUCLEOTIDE SEQUENCE</scope>
</reference>
<feature type="transmembrane region" description="Helical" evidence="5">
    <location>
        <begin position="168"/>
        <end position="186"/>
    </location>
</feature>
<dbReference type="EMBL" id="UINC01138099">
    <property type="protein sequence ID" value="SVD23836.1"/>
    <property type="molecule type" value="Genomic_DNA"/>
</dbReference>
<feature type="transmembrane region" description="Helical" evidence="5">
    <location>
        <begin position="12"/>
        <end position="31"/>
    </location>
</feature>
<feature type="transmembrane region" description="Helical" evidence="5">
    <location>
        <begin position="37"/>
        <end position="58"/>
    </location>
</feature>
<dbReference type="InterPro" id="IPR001902">
    <property type="entry name" value="SLC26A/SulP_fam"/>
</dbReference>
<dbReference type="AlphaFoldDB" id="A0A382TP14"/>
<feature type="transmembrane region" description="Helical" evidence="5">
    <location>
        <begin position="126"/>
        <end position="148"/>
    </location>
</feature>
<organism evidence="7">
    <name type="scientific">marine metagenome</name>
    <dbReference type="NCBI Taxonomy" id="408172"/>
    <lineage>
        <taxon>unclassified sequences</taxon>
        <taxon>metagenomes</taxon>
        <taxon>ecological metagenomes</taxon>
    </lineage>
</organism>
<dbReference type="Pfam" id="PF00916">
    <property type="entry name" value="Sulfate_transp"/>
    <property type="match status" value="1"/>
</dbReference>
<evidence type="ECO:0000256" key="5">
    <source>
        <dbReference type="SAM" id="Phobius"/>
    </source>
</evidence>
<name>A0A382TP14_9ZZZZ</name>